<keyword evidence="2" id="KW-0238">DNA-binding</keyword>
<dbReference type="InterPro" id="IPR050204">
    <property type="entry name" value="AraC_XylS_family_regulators"/>
</dbReference>
<dbReference type="Pfam" id="PF12833">
    <property type="entry name" value="HTH_18"/>
    <property type="match status" value="1"/>
</dbReference>
<accession>A0ABW2XX76</accession>
<evidence type="ECO:0000256" key="1">
    <source>
        <dbReference type="ARBA" id="ARBA00023015"/>
    </source>
</evidence>
<feature type="domain" description="HTH araC/xylS-type" evidence="4">
    <location>
        <begin position="226"/>
        <end position="328"/>
    </location>
</feature>
<dbReference type="SMART" id="SM00342">
    <property type="entry name" value="HTH_ARAC"/>
    <property type="match status" value="1"/>
</dbReference>
<keyword evidence="3" id="KW-0804">Transcription</keyword>
<protein>
    <submittedName>
        <fullName evidence="5">Helix-turn-helix domain-containing protein</fullName>
    </submittedName>
</protein>
<comment type="caution">
    <text evidence="5">The sequence shown here is derived from an EMBL/GenBank/DDBJ whole genome shotgun (WGS) entry which is preliminary data.</text>
</comment>
<dbReference type="RefSeq" id="WP_131757592.1">
    <property type="nucleotide sequence ID" value="NZ_CAACUY010000034.1"/>
</dbReference>
<evidence type="ECO:0000259" key="4">
    <source>
        <dbReference type="PROSITE" id="PS01124"/>
    </source>
</evidence>
<keyword evidence="6" id="KW-1185">Reference proteome</keyword>
<dbReference type="PROSITE" id="PS01124">
    <property type="entry name" value="HTH_ARAC_FAMILY_2"/>
    <property type="match status" value="1"/>
</dbReference>
<sequence>MTRSSAPPGRVTPQRTRFSTTDPDEAYAFIGQMYAARARRSAEFDRTSSVAISQVSAGGISSVDFTLPPEATLHLAGTEDLSISEFLRGTKQAEWGRSLERYRAGEVALGSWPAGNYRVTCHRLRVAILTIPATALAQAAGALSGDDTAPLRFASLAPASAGAAEHWKRTSAFVRTVLDDDETAGSPLILGSARRLLARTALAVFPSTLPPGHDLNVRAATPATIRRAEDYIHAHAHTDVGLSEIAAACQVSPRALQYAFARHHQLSPMRYLRRIRLARVHRDLLETDPGSGTTVTAVAARWGFANHGRFSAAYHAIYGVLPSTTLHIR</sequence>
<proteinExistence type="predicted"/>
<evidence type="ECO:0000313" key="6">
    <source>
        <dbReference type="Proteomes" id="UP001597063"/>
    </source>
</evidence>
<evidence type="ECO:0000313" key="5">
    <source>
        <dbReference type="EMBL" id="MFD0689130.1"/>
    </source>
</evidence>
<gene>
    <name evidence="5" type="ORF">ACFQZM_31895</name>
</gene>
<dbReference type="InterPro" id="IPR018060">
    <property type="entry name" value="HTH_AraC"/>
</dbReference>
<keyword evidence="1" id="KW-0805">Transcription regulation</keyword>
<dbReference type="Gene3D" id="1.10.10.60">
    <property type="entry name" value="Homeodomain-like"/>
    <property type="match status" value="1"/>
</dbReference>
<organism evidence="5 6">
    <name type="scientific">Actinomadura fibrosa</name>
    <dbReference type="NCBI Taxonomy" id="111802"/>
    <lineage>
        <taxon>Bacteria</taxon>
        <taxon>Bacillati</taxon>
        <taxon>Actinomycetota</taxon>
        <taxon>Actinomycetes</taxon>
        <taxon>Streptosporangiales</taxon>
        <taxon>Thermomonosporaceae</taxon>
        <taxon>Actinomadura</taxon>
    </lineage>
</organism>
<dbReference type="PANTHER" id="PTHR46796">
    <property type="entry name" value="HTH-TYPE TRANSCRIPTIONAL ACTIVATOR RHAS-RELATED"/>
    <property type="match status" value="1"/>
</dbReference>
<evidence type="ECO:0000256" key="3">
    <source>
        <dbReference type="ARBA" id="ARBA00023163"/>
    </source>
</evidence>
<dbReference type="InterPro" id="IPR009057">
    <property type="entry name" value="Homeodomain-like_sf"/>
</dbReference>
<reference evidence="6" key="1">
    <citation type="journal article" date="2019" name="Int. J. Syst. Evol. Microbiol.">
        <title>The Global Catalogue of Microorganisms (GCM) 10K type strain sequencing project: providing services to taxonomists for standard genome sequencing and annotation.</title>
        <authorList>
            <consortium name="The Broad Institute Genomics Platform"/>
            <consortium name="The Broad Institute Genome Sequencing Center for Infectious Disease"/>
            <person name="Wu L."/>
            <person name="Ma J."/>
        </authorList>
    </citation>
    <scope>NUCLEOTIDE SEQUENCE [LARGE SCALE GENOMIC DNA]</scope>
    <source>
        <strain evidence="6">JCM 9371</strain>
    </source>
</reference>
<dbReference type="SUPFAM" id="SSF46689">
    <property type="entry name" value="Homeodomain-like"/>
    <property type="match status" value="2"/>
</dbReference>
<evidence type="ECO:0000256" key="2">
    <source>
        <dbReference type="ARBA" id="ARBA00023125"/>
    </source>
</evidence>
<dbReference type="PANTHER" id="PTHR46796:SF12">
    <property type="entry name" value="HTH-TYPE DNA-BINDING TRANSCRIPTIONAL ACTIVATOR EUTR"/>
    <property type="match status" value="1"/>
</dbReference>
<dbReference type="EMBL" id="JBHTGP010000016">
    <property type="protein sequence ID" value="MFD0689130.1"/>
    <property type="molecule type" value="Genomic_DNA"/>
</dbReference>
<name>A0ABW2XX76_9ACTN</name>
<dbReference type="Proteomes" id="UP001597063">
    <property type="component" value="Unassembled WGS sequence"/>
</dbReference>